<evidence type="ECO:0000256" key="1">
    <source>
        <dbReference type="ARBA" id="ARBA00004651"/>
    </source>
</evidence>
<evidence type="ECO:0000256" key="8">
    <source>
        <dbReference type="SAM" id="Phobius"/>
    </source>
</evidence>
<dbReference type="AlphaFoldDB" id="A0A259U0W2"/>
<comment type="similarity">
    <text evidence="2">Belongs to the MscS (TC 1.A.23) family.</text>
</comment>
<dbReference type="GO" id="GO:0005886">
    <property type="term" value="C:plasma membrane"/>
    <property type="evidence" value="ECO:0007669"/>
    <property type="project" value="UniProtKB-SubCell"/>
</dbReference>
<evidence type="ECO:0000313" key="13">
    <source>
        <dbReference type="Proteomes" id="UP000216446"/>
    </source>
</evidence>
<feature type="transmembrane region" description="Helical" evidence="8">
    <location>
        <begin position="118"/>
        <end position="141"/>
    </location>
</feature>
<evidence type="ECO:0000256" key="3">
    <source>
        <dbReference type="ARBA" id="ARBA00022475"/>
    </source>
</evidence>
<protein>
    <recommendedName>
        <fullName evidence="14">Mechanosensitive ion channel protein MscS</fullName>
    </recommendedName>
</protein>
<dbReference type="InterPro" id="IPR045276">
    <property type="entry name" value="YbiO_bact"/>
</dbReference>
<dbReference type="PANTHER" id="PTHR30460:SF0">
    <property type="entry name" value="MODERATE CONDUCTANCE MECHANOSENSITIVE CHANNEL YBIO"/>
    <property type="match status" value="1"/>
</dbReference>
<comment type="caution">
    <text evidence="12">The sequence shown here is derived from an EMBL/GenBank/DDBJ whole genome shotgun (WGS) entry which is preliminary data.</text>
</comment>
<feature type="domain" description="Mechanosensitive ion channel MscS C-terminal" evidence="10">
    <location>
        <begin position="212"/>
        <end position="298"/>
    </location>
</feature>
<dbReference type="Gene3D" id="3.30.70.100">
    <property type="match status" value="1"/>
</dbReference>
<evidence type="ECO:0000256" key="7">
    <source>
        <dbReference type="SAM" id="MobiDB-lite"/>
    </source>
</evidence>
<gene>
    <name evidence="12" type="ORF">BSZ36_11135</name>
</gene>
<dbReference type="InterPro" id="IPR010920">
    <property type="entry name" value="LSM_dom_sf"/>
</dbReference>
<dbReference type="InParanoid" id="A0A259U0W2"/>
<comment type="subcellular location">
    <subcellularLocation>
        <location evidence="1">Cell membrane</location>
        <topology evidence="1">Multi-pass membrane protein</topology>
    </subcellularLocation>
</comment>
<dbReference type="InterPro" id="IPR049278">
    <property type="entry name" value="MS_channel_C"/>
</dbReference>
<keyword evidence="5 8" id="KW-1133">Transmembrane helix</keyword>
<dbReference type="Proteomes" id="UP000216446">
    <property type="component" value="Unassembled WGS sequence"/>
</dbReference>
<feature type="transmembrane region" description="Helical" evidence="8">
    <location>
        <begin position="88"/>
        <end position="112"/>
    </location>
</feature>
<name>A0A259U0W2_9BACT</name>
<evidence type="ECO:0000256" key="6">
    <source>
        <dbReference type="ARBA" id="ARBA00023136"/>
    </source>
</evidence>
<dbReference type="Pfam" id="PF21082">
    <property type="entry name" value="MS_channel_3rd"/>
    <property type="match status" value="1"/>
</dbReference>
<dbReference type="InterPro" id="IPR006685">
    <property type="entry name" value="MscS_channel_2nd"/>
</dbReference>
<dbReference type="InterPro" id="IPR011014">
    <property type="entry name" value="MscS_channel_TM-2"/>
</dbReference>
<evidence type="ECO:0000259" key="11">
    <source>
        <dbReference type="Pfam" id="PF21088"/>
    </source>
</evidence>
<dbReference type="InterPro" id="IPR049142">
    <property type="entry name" value="MS_channel_1st"/>
</dbReference>
<organism evidence="12 13">
    <name type="scientific">Rubricoccus marinus</name>
    <dbReference type="NCBI Taxonomy" id="716817"/>
    <lineage>
        <taxon>Bacteria</taxon>
        <taxon>Pseudomonadati</taxon>
        <taxon>Rhodothermota</taxon>
        <taxon>Rhodothermia</taxon>
        <taxon>Rhodothermales</taxon>
        <taxon>Rubricoccaceae</taxon>
        <taxon>Rubricoccus</taxon>
    </lineage>
</organism>
<dbReference type="SUPFAM" id="SSF50182">
    <property type="entry name" value="Sm-like ribonucleoproteins"/>
    <property type="match status" value="1"/>
</dbReference>
<evidence type="ECO:0000259" key="10">
    <source>
        <dbReference type="Pfam" id="PF21082"/>
    </source>
</evidence>
<dbReference type="RefSeq" id="WP_094548900.1">
    <property type="nucleotide sequence ID" value="NZ_MQWB01000001.1"/>
</dbReference>
<feature type="transmembrane region" description="Helical" evidence="8">
    <location>
        <begin position="39"/>
        <end position="64"/>
    </location>
</feature>
<keyword evidence="13" id="KW-1185">Reference proteome</keyword>
<dbReference type="SUPFAM" id="SSF82861">
    <property type="entry name" value="Mechanosensitive channel protein MscS (YggB), transmembrane region"/>
    <property type="match status" value="1"/>
</dbReference>
<dbReference type="Pfam" id="PF00924">
    <property type="entry name" value="MS_channel_2nd"/>
    <property type="match status" value="1"/>
</dbReference>
<dbReference type="Gene3D" id="2.30.30.60">
    <property type="match status" value="1"/>
</dbReference>
<dbReference type="Pfam" id="PF21088">
    <property type="entry name" value="MS_channel_1st"/>
    <property type="match status" value="1"/>
</dbReference>
<accession>A0A259U0W2</accession>
<dbReference type="InterPro" id="IPR023408">
    <property type="entry name" value="MscS_beta-dom_sf"/>
</dbReference>
<reference evidence="12 13" key="1">
    <citation type="submission" date="2016-11" db="EMBL/GenBank/DDBJ databases">
        <title>Study of marine rhodopsin-containing bacteria.</title>
        <authorList>
            <person name="Yoshizawa S."/>
            <person name="Kumagai Y."/>
            <person name="Kogure K."/>
        </authorList>
    </citation>
    <scope>NUCLEOTIDE SEQUENCE [LARGE SCALE GENOMIC DNA]</scope>
    <source>
        <strain evidence="12 13">SG-29</strain>
    </source>
</reference>
<keyword evidence="6 8" id="KW-0472">Membrane</keyword>
<evidence type="ECO:0000256" key="4">
    <source>
        <dbReference type="ARBA" id="ARBA00022692"/>
    </source>
</evidence>
<dbReference type="GO" id="GO:0008381">
    <property type="term" value="F:mechanosensitive monoatomic ion channel activity"/>
    <property type="evidence" value="ECO:0007669"/>
    <property type="project" value="InterPro"/>
</dbReference>
<evidence type="ECO:0008006" key="14">
    <source>
        <dbReference type="Google" id="ProtNLM"/>
    </source>
</evidence>
<dbReference type="OrthoDB" id="9809206at2"/>
<dbReference type="SUPFAM" id="SSF82689">
    <property type="entry name" value="Mechanosensitive channel protein MscS (YggB), C-terminal domain"/>
    <property type="match status" value="1"/>
</dbReference>
<evidence type="ECO:0000313" key="12">
    <source>
        <dbReference type="EMBL" id="OZC03487.1"/>
    </source>
</evidence>
<keyword evidence="4 8" id="KW-0812">Transmembrane</keyword>
<evidence type="ECO:0000256" key="2">
    <source>
        <dbReference type="ARBA" id="ARBA00008017"/>
    </source>
</evidence>
<feature type="region of interest" description="Disordered" evidence="7">
    <location>
        <begin position="311"/>
        <end position="331"/>
    </location>
</feature>
<dbReference type="PANTHER" id="PTHR30460">
    <property type="entry name" value="MODERATE CONDUCTANCE MECHANOSENSITIVE CHANNEL YBIO"/>
    <property type="match status" value="1"/>
</dbReference>
<evidence type="ECO:0000256" key="5">
    <source>
        <dbReference type="ARBA" id="ARBA00022989"/>
    </source>
</evidence>
<feature type="domain" description="Mechanosensitive ion channel transmembrane helices 2/3" evidence="11">
    <location>
        <begin position="99"/>
        <end position="138"/>
    </location>
</feature>
<keyword evidence="3" id="KW-1003">Cell membrane</keyword>
<feature type="domain" description="Mechanosensitive ion channel MscS" evidence="9">
    <location>
        <begin position="140"/>
        <end position="194"/>
    </location>
</feature>
<dbReference type="Gene3D" id="1.10.287.1260">
    <property type="match status" value="1"/>
</dbReference>
<dbReference type="EMBL" id="MQWB01000001">
    <property type="protein sequence ID" value="OZC03487.1"/>
    <property type="molecule type" value="Genomic_DNA"/>
</dbReference>
<dbReference type="InterPro" id="IPR011066">
    <property type="entry name" value="MscS_channel_C_sf"/>
</dbReference>
<proteinExistence type="inferred from homology"/>
<sequence length="331" mass="35525">MYFQLTPEAAEADTATAVADTTTSALVPKAWSDLFGAEFWFGVGGVVLQVALIIGGALLALALIKRLKRRWIASVQDRPTLDKKRQRVLTVADLMGSVARYVVWTLAVMMVLTEVGLAVGPLLAGAGIAGLAIGFGAQTFVKDVISGLFLLFDDTIGVGDLITFNGETATVEYVGLRLIKARKFDGEVLMIPAGEMRVFGNKSIGYARAIVTVDLSYESDVEAGLVALEHIAHEWAQADHAREVLLEEAPQVQAVMNLGESGVTARIIAQVRPGEQFPAERDLRRLIKLRFDQQGIEIPFPRRTVYVKSEASGEDVGVVPSDEASAAGAAD</sequence>
<evidence type="ECO:0000259" key="9">
    <source>
        <dbReference type="Pfam" id="PF00924"/>
    </source>
</evidence>